<reference evidence="1 2" key="1">
    <citation type="journal article" date="2012" name="Science">
        <title>The Paleozoic origin of enzymatic lignin decomposition reconstructed from 31 fungal genomes.</title>
        <authorList>
            <person name="Floudas D."/>
            <person name="Binder M."/>
            <person name="Riley R."/>
            <person name="Barry K."/>
            <person name="Blanchette R.A."/>
            <person name="Henrissat B."/>
            <person name="Martinez A.T."/>
            <person name="Otillar R."/>
            <person name="Spatafora J.W."/>
            <person name="Yadav J.S."/>
            <person name="Aerts A."/>
            <person name="Benoit I."/>
            <person name="Boyd A."/>
            <person name="Carlson A."/>
            <person name="Copeland A."/>
            <person name="Coutinho P.M."/>
            <person name="de Vries R.P."/>
            <person name="Ferreira P."/>
            <person name="Findley K."/>
            <person name="Foster B."/>
            <person name="Gaskell J."/>
            <person name="Glotzer D."/>
            <person name="Gorecki P."/>
            <person name="Heitman J."/>
            <person name="Hesse C."/>
            <person name="Hori C."/>
            <person name="Igarashi K."/>
            <person name="Jurgens J.A."/>
            <person name="Kallen N."/>
            <person name="Kersten P."/>
            <person name="Kohler A."/>
            <person name="Kuees U."/>
            <person name="Kumar T.K.A."/>
            <person name="Kuo A."/>
            <person name="LaButti K."/>
            <person name="Larrondo L.F."/>
            <person name="Lindquist E."/>
            <person name="Ling A."/>
            <person name="Lombard V."/>
            <person name="Lucas S."/>
            <person name="Lundell T."/>
            <person name="Martin R."/>
            <person name="McLaughlin D.J."/>
            <person name="Morgenstern I."/>
            <person name="Morin E."/>
            <person name="Murat C."/>
            <person name="Nagy L.G."/>
            <person name="Nolan M."/>
            <person name="Ohm R.A."/>
            <person name="Patyshakuliyeva A."/>
            <person name="Rokas A."/>
            <person name="Ruiz-Duenas F.J."/>
            <person name="Sabat G."/>
            <person name="Salamov A."/>
            <person name="Samejima M."/>
            <person name="Schmutz J."/>
            <person name="Slot J.C."/>
            <person name="St John F."/>
            <person name="Stenlid J."/>
            <person name="Sun H."/>
            <person name="Sun S."/>
            <person name="Syed K."/>
            <person name="Tsang A."/>
            <person name="Wiebenga A."/>
            <person name="Young D."/>
            <person name="Pisabarro A."/>
            <person name="Eastwood D.C."/>
            <person name="Martin F."/>
            <person name="Cullen D."/>
            <person name="Grigoriev I.V."/>
            <person name="Hibbett D.S."/>
        </authorList>
    </citation>
    <scope>NUCLEOTIDE SEQUENCE [LARGE SCALE GENOMIC DNA]</scope>
    <source>
        <strain evidence="1 2">ATCC 11539</strain>
    </source>
</reference>
<accession>S7PS96</accession>
<organism evidence="1 2">
    <name type="scientific">Gloeophyllum trabeum (strain ATCC 11539 / FP-39264 / Madison 617)</name>
    <name type="common">Brown rot fungus</name>
    <dbReference type="NCBI Taxonomy" id="670483"/>
    <lineage>
        <taxon>Eukaryota</taxon>
        <taxon>Fungi</taxon>
        <taxon>Dikarya</taxon>
        <taxon>Basidiomycota</taxon>
        <taxon>Agaricomycotina</taxon>
        <taxon>Agaricomycetes</taxon>
        <taxon>Gloeophyllales</taxon>
        <taxon>Gloeophyllaceae</taxon>
        <taxon>Gloeophyllum</taxon>
    </lineage>
</organism>
<keyword evidence="2" id="KW-1185">Reference proteome</keyword>
<evidence type="ECO:0000313" key="2">
    <source>
        <dbReference type="Proteomes" id="UP000030669"/>
    </source>
</evidence>
<sequence length="477" mass="54075">MELDIAGMVDGAPSDVTTAQRLERLQKHTDAWRRRAFETVEELPCHEAHMVQLSGKVLARCIGNSTLAFNLLPGHARGVPAKEWRFENVGFPIAEYAVDPAQDLVVILSGLSGAAGGAVPLSQAPMIYLWSLSTGVPHPLAAETELVFPPGLVYDMERRFKLFLTGDILGVEFRASDGGPCKHLIAWSWKSGTMCLWINGDCLLLAPSQTTGCAPRIFANVIDTRRVYSHPVSWGGDEYCCAFEYPFYEHRYLSWKIQWLSSSSERADEGLFHSLPSDECVVVEMSYGKIGFPAPEEDVDDGHGEHHLNLTHIIPATVILSRIQKHTISHPDSQKVWRWEEWGAARTFMTGPFQSFGRAFCRQSISAYRFIEWPIPVYPAEPREGLARNMAELYDFNTWRFRRAPREDGLELHAVTTRDKGLWINHAQFLECAKVDFRLPPLMTRYKGYQWDLAISEDNVVLFYDNYPHTECYVMSI</sequence>
<dbReference type="OrthoDB" id="3174109at2759"/>
<dbReference type="Proteomes" id="UP000030669">
    <property type="component" value="Unassembled WGS sequence"/>
</dbReference>
<protein>
    <submittedName>
        <fullName evidence="1">Uncharacterized protein</fullName>
    </submittedName>
</protein>
<dbReference type="AlphaFoldDB" id="S7PS96"/>
<gene>
    <name evidence="1" type="ORF">GLOTRDRAFT_134081</name>
</gene>
<dbReference type="RefSeq" id="XP_007871254.1">
    <property type="nucleotide sequence ID" value="XM_007873063.1"/>
</dbReference>
<dbReference type="EMBL" id="KB469319">
    <property type="protein sequence ID" value="EPQ50273.1"/>
    <property type="molecule type" value="Genomic_DNA"/>
</dbReference>
<dbReference type="HOGENOM" id="CLU_007279_3_1_1"/>
<dbReference type="KEGG" id="gtr:GLOTRDRAFT_134081"/>
<proteinExistence type="predicted"/>
<evidence type="ECO:0000313" key="1">
    <source>
        <dbReference type="EMBL" id="EPQ50273.1"/>
    </source>
</evidence>
<dbReference type="GeneID" id="19302905"/>
<name>S7PS96_GLOTA</name>